<dbReference type="GO" id="GO:0005886">
    <property type="term" value="C:plasma membrane"/>
    <property type="evidence" value="ECO:0007669"/>
    <property type="project" value="UniProtKB-SubCell"/>
</dbReference>
<evidence type="ECO:0000256" key="5">
    <source>
        <dbReference type="ARBA" id="ARBA00022507"/>
    </source>
</evidence>
<keyword evidence="10 13" id="KW-0675">Receptor</keyword>
<evidence type="ECO:0000256" key="7">
    <source>
        <dbReference type="ARBA" id="ARBA00022989"/>
    </source>
</evidence>
<evidence type="ECO:0000256" key="6">
    <source>
        <dbReference type="ARBA" id="ARBA00022692"/>
    </source>
</evidence>
<evidence type="ECO:0000313" key="24">
    <source>
        <dbReference type="EMBL" id="APX52164.1"/>
    </source>
</evidence>
<evidence type="ECO:0000256" key="4">
    <source>
        <dbReference type="ARBA" id="ARBA00022475"/>
    </source>
</evidence>
<dbReference type="EMBL" id="KY387081">
    <property type="protein sequence ID" value="APX52167.1"/>
    <property type="molecule type" value="Genomic_DNA"/>
</dbReference>
<dbReference type="FunFam" id="1.20.1070.10:FF:000033">
    <property type="entry name" value="Vomeronasal type-1 receptor"/>
    <property type="match status" value="1"/>
</dbReference>
<feature type="transmembrane region" description="Helical" evidence="13">
    <location>
        <begin position="9"/>
        <end position="34"/>
    </location>
</feature>
<evidence type="ECO:0000313" key="22">
    <source>
        <dbReference type="EMBL" id="APX52162.1"/>
    </source>
</evidence>
<protein>
    <recommendedName>
        <fullName evidence="13">Vomeronasal type-1 receptor</fullName>
    </recommendedName>
</protein>
<dbReference type="EMBL" id="KY387079">
    <property type="protein sequence ID" value="APX52165.1"/>
    <property type="molecule type" value="Genomic_DNA"/>
</dbReference>
<keyword evidence="8 13" id="KW-0297">G-protein coupled receptor</keyword>
<evidence type="ECO:0000256" key="2">
    <source>
        <dbReference type="ARBA" id="ARBA00004651"/>
    </source>
</evidence>
<evidence type="ECO:0000313" key="25">
    <source>
        <dbReference type="EMBL" id="APX52165.1"/>
    </source>
</evidence>
<evidence type="ECO:0000256" key="1">
    <source>
        <dbReference type="ARBA" id="ARBA00003878"/>
    </source>
</evidence>
<evidence type="ECO:0000313" key="27">
    <source>
        <dbReference type="EMBL" id="APX52167.1"/>
    </source>
</evidence>
<evidence type="ECO:0000259" key="14">
    <source>
        <dbReference type="PROSITE" id="PS50262"/>
    </source>
</evidence>
<dbReference type="EMBL" id="KY387076">
    <property type="protein sequence ID" value="APX52162.1"/>
    <property type="molecule type" value="Genomic_DNA"/>
</dbReference>
<name>A0A1P8NUA3_MICMU</name>
<dbReference type="PANTHER" id="PTHR24062">
    <property type="entry name" value="VOMERONASAL TYPE-1 RECEPTOR"/>
    <property type="match status" value="1"/>
</dbReference>
<evidence type="ECO:0000256" key="8">
    <source>
        <dbReference type="ARBA" id="ARBA00023040"/>
    </source>
</evidence>
<evidence type="ECO:0000313" key="17">
    <source>
        <dbReference type="EMBL" id="APX52153.1"/>
    </source>
</evidence>
<evidence type="ECO:0000256" key="9">
    <source>
        <dbReference type="ARBA" id="ARBA00023136"/>
    </source>
</evidence>
<dbReference type="SUPFAM" id="SSF81321">
    <property type="entry name" value="Family A G protein-coupled receptor-like"/>
    <property type="match status" value="1"/>
</dbReference>
<evidence type="ECO:0000256" key="3">
    <source>
        <dbReference type="ARBA" id="ARBA00010663"/>
    </source>
</evidence>
<comment type="similarity">
    <text evidence="3 13">Belongs to the G-protein coupled receptor 1 family.</text>
</comment>
<dbReference type="EMBL" id="KY387071">
    <property type="protein sequence ID" value="APX52157.1"/>
    <property type="molecule type" value="Genomic_DNA"/>
</dbReference>
<dbReference type="EMBL" id="KY387073">
    <property type="protein sequence ID" value="APX52159.1"/>
    <property type="molecule type" value="Genomic_DNA"/>
</dbReference>
<comment type="function">
    <text evidence="1">Putative pheromone receptor.</text>
</comment>
<dbReference type="InterPro" id="IPR017452">
    <property type="entry name" value="GPCR_Rhodpsn_7TM"/>
</dbReference>
<dbReference type="EMBL" id="KY387082">
    <property type="protein sequence ID" value="APX52168.1"/>
    <property type="molecule type" value="Genomic_DNA"/>
</dbReference>
<feature type="transmembrane region" description="Helical" evidence="13">
    <location>
        <begin position="233"/>
        <end position="256"/>
    </location>
</feature>
<comment type="subcellular location">
    <subcellularLocation>
        <location evidence="2 13">Cell membrane</location>
        <topology evidence="2 13">Multi-pass membrane protein</topology>
    </subcellularLocation>
</comment>
<evidence type="ECO:0000256" key="13">
    <source>
        <dbReference type="RuleBase" id="RU364061"/>
    </source>
</evidence>
<dbReference type="EMBL" id="KY387078">
    <property type="protein sequence ID" value="APX52164.1"/>
    <property type="molecule type" value="Genomic_DNA"/>
</dbReference>
<keyword evidence="11" id="KW-0325">Glycoprotein</keyword>
<evidence type="ECO:0000313" key="19">
    <source>
        <dbReference type="EMBL" id="APX52157.1"/>
    </source>
</evidence>
<keyword evidence="12 13" id="KW-0807">Transducer</keyword>
<keyword evidence="6 13" id="KW-0812">Transmembrane</keyword>
<dbReference type="PROSITE" id="PS50262">
    <property type="entry name" value="G_PROTEIN_RECEP_F1_2"/>
    <property type="match status" value="1"/>
</dbReference>
<accession>A0A1P8NUA3</accession>
<sequence length="297" mass="34544">MVVNIKRAIFLFLTTLGTVGNVSVFMNYMCIFFWDTEKKSLHFILIHLAFTNIIILFSKGIPMTMAAFGIRNFLGDTGCKIVVYMEVVARGLSICTSSLLTVVQAITISPRASMLGRLKPRSPWNILPLFLFFWTLNSLISMNLLYSITNTRMNISQISEDNEYCYFLPGIPVIRWIFLTLMALRDTLLQGLMSWSSAYMVFLLHKHHKNVLYIQSSKFLCKTHPEIRAAKSILFLMLCFVFFYWADYCISSYLTLLLENNFIILNIREFLAIGYAVLSPFVLIFRDRHMAKWWHRQ</sequence>
<dbReference type="GO" id="GO:0016503">
    <property type="term" value="F:pheromone receptor activity"/>
    <property type="evidence" value="ECO:0007669"/>
    <property type="project" value="InterPro"/>
</dbReference>
<dbReference type="EMBL" id="KY387065">
    <property type="protein sequence ID" value="APX52151.1"/>
    <property type="molecule type" value="Genomic_DNA"/>
</dbReference>
<reference evidence="23" key="1">
    <citation type="journal article" date="2017" name="BMC Evol. Biol.">
        <title>Population genetics of mouse lemur vomeronasal receptors: current versus past selection and demographic inference.</title>
        <authorList>
            <person name="Hohenbrink P."/>
            <person name="Mundy N.I."/>
            <person name="Radespiel U."/>
        </authorList>
    </citation>
    <scope>NUCLEOTIDE SEQUENCE</scope>
    <source>
        <strain evidence="15">F-05-07</strain>
        <strain evidence="16">F-13-08</strain>
        <strain evidence="17">F-20-07</strain>
        <strain evidence="18">F-28-08</strain>
        <strain evidence="19">F-60-07</strain>
        <strain evidence="20">F-67-08</strain>
        <strain evidence="21">M-08-08</strain>
        <strain evidence="22">M-24-08</strain>
        <strain evidence="23">M-32-06</strain>
        <strain evidence="24">M-34-08</strain>
        <strain evidence="25">M-57-07</strain>
        <strain evidence="26">M-57-08</strain>
        <strain evidence="27">M-64-08</strain>
        <strain evidence="28">M-75-07</strain>
    </source>
</reference>
<dbReference type="GO" id="GO:0019236">
    <property type="term" value="P:response to pheromone"/>
    <property type="evidence" value="ECO:0007669"/>
    <property type="project" value="UniProtKB-KW"/>
</dbReference>
<evidence type="ECO:0000256" key="12">
    <source>
        <dbReference type="ARBA" id="ARBA00023224"/>
    </source>
</evidence>
<evidence type="ECO:0000256" key="11">
    <source>
        <dbReference type="ARBA" id="ARBA00023180"/>
    </source>
</evidence>
<dbReference type="EMBL" id="KY387068">
    <property type="protein sequence ID" value="APX52154.1"/>
    <property type="molecule type" value="Genomic_DNA"/>
</dbReference>
<dbReference type="EMBL" id="KY387066">
    <property type="protein sequence ID" value="APX52152.1"/>
    <property type="molecule type" value="Genomic_DNA"/>
</dbReference>
<evidence type="ECO:0000313" key="15">
    <source>
        <dbReference type="EMBL" id="APX52151.1"/>
    </source>
</evidence>
<feature type="domain" description="G-protein coupled receptors family 1 profile" evidence="14">
    <location>
        <begin position="20"/>
        <end position="283"/>
    </location>
</feature>
<dbReference type="EMBL" id="KY387072">
    <property type="protein sequence ID" value="APX52158.1"/>
    <property type="molecule type" value="Genomic_DNA"/>
</dbReference>
<dbReference type="GO" id="GO:0007606">
    <property type="term" value="P:sensory perception of chemical stimulus"/>
    <property type="evidence" value="ECO:0007669"/>
    <property type="project" value="UniProtKB-ARBA"/>
</dbReference>
<evidence type="ECO:0000313" key="20">
    <source>
        <dbReference type="EMBL" id="APX52158.1"/>
    </source>
</evidence>
<evidence type="ECO:0000313" key="26">
    <source>
        <dbReference type="EMBL" id="APX52166.1"/>
    </source>
</evidence>
<feature type="transmembrane region" description="Helical" evidence="13">
    <location>
        <begin position="124"/>
        <end position="146"/>
    </location>
</feature>
<feature type="transmembrane region" description="Helical" evidence="13">
    <location>
        <begin position="262"/>
        <end position="285"/>
    </location>
</feature>
<keyword evidence="9 13" id="KW-0472">Membrane</keyword>
<proteinExistence type="inferred from homology"/>
<dbReference type="EMBL" id="KY387077">
    <property type="protein sequence ID" value="APX52163.1"/>
    <property type="molecule type" value="Genomic_DNA"/>
</dbReference>
<dbReference type="PRINTS" id="PR01534">
    <property type="entry name" value="VOMERONASL1R"/>
</dbReference>
<keyword evidence="5 13" id="KW-0589">Pheromone response</keyword>
<evidence type="ECO:0000256" key="10">
    <source>
        <dbReference type="ARBA" id="ARBA00023170"/>
    </source>
</evidence>
<evidence type="ECO:0000313" key="21">
    <source>
        <dbReference type="EMBL" id="APX52159.1"/>
    </source>
</evidence>
<dbReference type="Gene3D" id="1.20.1070.10">
    <property type="entry name" value="Rhodopsin 7-helix transmembrane proteins"/>
    <property type="match status" value="1"/>
</dbReference>
<dbReference type="AlphaFoldDB" id="A0A1P8NUA3"/>
<evidence type="ECO:0000313" key="28">
    <source>
        <dbReference type="EMBL" id="APX52168.1"/>
    </source>
</evidence>
<keyword evidence="7 13" id="KW-1133">Transmembrane helix</keyword>
<dbReference type="EMBL" id="KY387080">
    <property type="protein sequence ID" value="APX52166.1"/>
    <property type="molecule type" value="Genomic_DNA"/>
</dbReference>
<keyword evidence="4 13" id="KW-1003">Cell membrane</keyword>
<evidence type="ECO:0000313" key="23">
    <source>
        <dbReference type="EMBL" id="APX52163.1"/>
    </source>
</evidence>
<organism evidence="23">
    <name type="scientific">Microcebus murinus</name>
    <name type="common">Gray mouse lemur</name>
    <name type="synonym">Lemur murinus</name>
    <dbReference type="NCBI Taxonomy" id="30608"/>
    <lineage>
        <taxon>Eukaryota</taxon>
        <taxon>Metazoa</taxon>
        <taxon>Chordata</taxon>
        <taxon>Craniata</taxon>
        <taxon>Vertebrata</taxon>
        <taxon>Euteleostomi</taxon>
        <taxon>Mammalia</taxon>
        <taxon>Eutheria</taxon>
        <taxon>Euarchontoglires</taxon>
        <taxon>Primates</taxon>
        <taxon>Strepsirrhini</taxon>
        <taxon>Lemuriformes</taxon>
        <taxon>Cheirogaleidae</taxon>
        <taxon>Microcebus</taxon>
    </lineage>
</organism>
<dbReference type="EMBL" id="KY387067">
    <property type="protein sequence ID" value="APX52153.1"/>
    <property type="molecule type" value="Genomic_DNA"/>
</dbReference>
<evidence type="ECO:0000313" key="16">
    <source>
        <dbReference type="EMBL" id="APX52152.1"/>
    </source>
</evidence>
<evidence type="ECO:0000313" key="18">
    <source>
        <dbReference type="EMBL" id="APX52154.1"/>
    </source>
</evidence>
<feature type="transmembrane region" description="Helical" evidence="13">
    <location>
        <begin position="40"/>
        <end position="58"/>
    </location>
</feature>
<dbReference type="InterPro" id="IPR004072">
    <property type="entry name" value="Vmron_rcpt_1"/>
</dbReference>
<dbReference type="Pfam" id="PF03402">
    <property type="entry name" value="V1R"/>
    <property type="match status" value="1"/>
</dbReference>